<dbReference type="AlphaFoldDB" id="A0A2S9WVR5"/>
<comment type="cofactor">
    <cofactor evidence="1">
        <name>a divalent metal cation</name>
        <dbReference type="ChEBI" id="CHEBI:60240"/>
    </cofactor>
</comment>
<evidence type="ECO:0000313" key="9">
    <source>
        <dbReference type="Proteomes" id="UP000239532"/>
    </source>
</evidence>
<evidence type="ECO:0000256" key="2">
    <source>
        <dbReference type="ARBA" id="ARBA00022722"/>
    </source>
</evidence>
<evidence type="ECO:0000259" key="6">
    <source>
        <dbReference type="Pfam" id="PF03755"/>
    </source>
</evidence>
<feature type="domain" description="Endoribonuclease YicC-like C-terminal" evidence="7">
    <location>
        <begin position="176"/>
        <end position="287"/>
    </location>
</feature>
<dbReference type="InterPro" id="IPR005229">
    <property type="entry name" value="YicC/YloC-like"/>
</dbReference>
<evidence type="ECO:0000313" key="8">
    <source>
        <dbReference type="EMBL" id="PRP67555.1"/>
    </source>
</evidence>
<dbReference type="Proteomes" id="UP000239532">
    <property type="component" value="Unassembled WGS sequence"/>
</dbReference>
<dbReference type="Pfam" id="PF03755">
    <property type="entry name" value="YicC-like_N"/>
    <property type="match status" value="1"/>
</dbReference>
<evidence type="ECO:0000256" key="5">
    <source>
        <dbReference type="ARBA" id="ARBA00035648"/>
    </source>
</evidence>
<evidence type="ECO:0008006" key="10">
    <source>
        <dbReference type="Google" id="ProtNLM"/>
    </source>
</evidence>
<evidence type="ECO:0000259" key="7">
    <source>
        <dbReference type="Pfam" id="PF08340"/>
    </source>
</evidence>
<organism evidence="8 9">
    <name type="scientific">Nonlabens agnitus</name>
    <dbReference type="NCBI Taxonomy" id="870484"/>
    <lineage>
        <taxon>Bacteria</taxon>
        <taxon>Pseudomonadati</taxon>
        <taxon>Bacteroidota</taxon>
        <taxon>Flavobacteriia</taxon>
        <taxon>Flavobacteriales</taxon>
        <taxon>Flavobacteriaceae</taxon>
        <taxon>Nonlabens</taxon>
    </lineage>
</organism>
<dbReference type="EMBL" id="MQUC01000003">
    <property type="protein sequence ID" value="PRP67555.1"/>
    <property type="molecule type" value="Genomic_DNA"/>
</dbReference>
<evidence type="ECO:0000256" key="1">
    <source>
        <dbReference type="ARBA" id="ARBA00001968"/>
    </source>
</evidence>
<keyword evidence="9" id="KW-1185">Reference proteome</keyword>
<keyword evidence="4" id="KW-0378">Hydrolase</keyword>
<name>A0A2S9WVR5_9FLAO</name>
<evidence type="ECO:0000256" key="4">
    <source>
        <dbReference type="ARBA" id="ARBA00022801"/>
    </source>
</evidence>
<feature type="domain" description="Endoribonuclease YicC-like N-terminal" evidence="6">
    <location>
        <begin position="2"/>
        <end position="154"/>
    </location>
</feature>
<keyword evidence="2" id="KW-0540">Nuclease</keyword>
<dbReference type="InterPro" id="IPR013527">
    <property type="entry name" value="YicC-like_N"/>
</dbReference>
<comment type="similarity">
    <text evidence="5">Belongs to the YicC/YloC family.</text>
</comment>
<dbReference type="PANTHER" id="PTHR30636:SF3">
    <property type="entry name" value="UPF0701 PROTEIN YICC"/>
    <property type="match status" value="1"/>
</dbReference>
<dbReference type="InterPro" id="IPR013551">
    <property type="entry name" value="YicC-like_C"/>
</dbReference>
<proteinExistence type="inferred from homology"/>
<dbReference type="GO" id="GO:0004521">
    <property type="term" value="F:RNA endonuclease activity"/>
    <property type="evidence" value="ECO:0007669"/>
    <property type="project" value="InterPro"/>
</dbReference>
<accession>A0A2S9WVR5</accession>
<comment type="caution">
    <text evidence="8">The sequence shown here is derived from an EMBL/GenBank/DDBJ whole genome shotgun (WGS) entry which is preliminary data.</text>
</comment>
<dbReference type="RefSeq" id="WP_105983276.1">
    <property type="nucleotide sequence ID" value="NZ_MQUC01000003.1"/>
</dbReference>
<dbReference type="GO" id="GO:0016787">
    <property type="term" value="F:hydrolase activity"/>
    <property type="evidence" value="ECO:0007669"/>
    <property type="project" value="UniProtKB-KW"/>
</dbReference>
<protein>
    <recommendedName>
        <fullName evidence="10">YicC family protein</fullName>
    </recommendedName>
</protein>
<dbReference type="OrthoDB" id="9771229at2"/>
<gene>
    <name evidence="8" type="ORF">BST86_10865</name>
</gene>
<keyword evidence="3" id="KW-0255">Endonuclease</keyword>
<sequence>MIISMTGYGKAVQQLPQRKITVEIRTLNSKNLDLNLRIPNAYREKELDIRKIAAAQLSRGKIDLALHIENTSGKTGQTLNIDQIEQYIDQLSQIKNLDSDNKIPLVQIASTFPDVFLTTQEEVEDSEFDVVLKTVREGLDAVNDYRKNEGEILREEFTNRIDNIAQLLDEVIVDDKERLDGIRTRLEKAVVDLKEKVDENRFEQELIYYLEKYDITEEKVRLNNHLNYFKETMQADTSQGKKLAFISQEIGREINTIGSKANHASMQQKVVQMKDELEKIKEQMLNVL</sequence>
<dbReference type="Pfam" id="PF08340">
    <property type="entry name" value="YicC-like_C"/>
    <property type="match status" value="1"/>
</dbReference>
<dbReference type="PANTHER" id="PTHR30636">
    <property type="entry name" value="UPF0701 PROTEIN YICC"/>
    <property type="match status" value="1"/>
</dbReference>
<evidence type="ECO:0000256" key="3">
    <source>
        <dbReference type="ARBA" id="ARBA00022759"/>
    </source>
</evidence>
<reference evidence="8 9" key="1">
    <citation type="submission" date="2016-11" db="EMBL/GenBank/DDBJ databases">
        <title>Trade-off between light-utilization and light-protection in marine flavobacteria.</title>
        <authorList>
            <person name="Kumagai Y."/>
        </authorList>
    </citation>
    <scope>NUCLEOTIDE SEQUENCE [LARGE SCALE GENOMIC DNA]</scope>
    <source>
        <strain evidence="8 9">JCM 17109</strain>
    </source>
</reference>